<feature type="region of interest" description="Disordered" evidence="1">
    <location>
        <begin position="37"/>
        <end position="66"/>
    </location>
</feature>
<dbReference type="Proteomes" id="UP000194040">
    <property type="component" value="Unassembled WGS sequence"/>
</dbReference>
<comment type="caution">
    <text evidence="2">The sequence shown here is derived from an EMBL/GenBank/DDBJ whole genome shotgun (WGS) entry which is preliminary data.</text>
</comment>
<keyword evidence="3" id="KW-1185">Reference proteome</keyword>
<evidence type="ECO:0000313" key="2">
    <source>
        <dbReference type="EMBL" id="OSN10204.1"/>
    </source>
</evidence>
<organism evidence="2 3">
    <name type="scientific">Lonsdalea iberica</name>
    <dbReference type="NCBI Taxonomy" id="1082703"/>
    <lineage>
        <taxon>Bacteria</taxon>
        <taxon>Pseudomonadati</taxon>
        <taxon>Pseudomonadota</taxon>
        <taxon>Gammaproteobacteria</taxon>
        <taxon>Enterobacterales</taxon>
        <taxon>Pectobacteriaceae</taxon>
        <taxon>Lonsdalea</taxon>
    </lineage>
</organism>
<protein>
    <submittedName>
        <fullName evidence="2">Uncharacterized protein</fullName>
    </submittedName>
</protein>
<proteinExistence type="predicted"/>
<dbReference type="EMBL" id="LUTQ01000026">
    <property type="protein sequence ID" value="OSN10204.1"/>
    <property type="molecule type" value="Genomic_DNA"/>
</dbReference>
<gene>
    <name evidence="2" type="ORF">AU512_09805</name>
</gene>
<accession>A0ABX3XFC8</accession>
<name>A0ABX3XFC8_9GAMM</name>
<evidence type="ECO:0000256" key="1">
    <source>
        <dbReference type="SAM" id="MobiDB-lite"/>
    </source>
</evidence>
<reference evidence="2 3" key="1">
    <citation type="submission" date="2016-02" db="EMBL/GenBank/DDBJ databases">
        <title>Species-wide whole genome sequencing reveals diversity, host range in Lonsdalea quercina.</title>
        <authorList>
            <person name="Li Y."/>
        </authorList>
    </citation>
    <scope>NUCLEOTIDE SEQUENCE [LARGE SCALE GENOMIC DNA]</scope>
    <source>
        <strain evidence="2 3">LMG 26265</strain>
    </source>
</reference>
<sequence>MLCDQQDVKRGIVAPAVQEQDLRLMFHAEFTPAALLSSHRQAGGRRRPSPFGFLPAQRAGARTLDI</sequence>
<evidence type="ECO:0000313" key="3">
    <source>
        <dbReference type="Proteomes" id="UP000194040"/>
    </source>
</evidence>